<dbReference type="PROSITE" id="PS51186">
    <property type="entry name" value="GNAT"/>
    <property type="match status" value="1"/>
</dbReference>
<dbReference type="Proteomes" id="UP000183413">
    <property type="component" value="Unassembled WGS sequence"/>
</dbReference>
<name>A0A1I5G6L5_9ACTN</name>
<dbReference type="EMBL" id="FOVH01000005">
    <property type="protein sequence ID" value="SFO31576.1"/>
    <property type="molecule type" value="Genomic_DNA"/>
</dbReference>
<sequence>MIEIRHARPEDGDALGEIHAVSWEASHAPFFQPEFAARAVESRRARWHDRIAEGAGTILLAELDGRPLALSFSRPSPTRPGLPEIFGFYCHPDGWGRGVAAALMTGTLRRLHDDGFTHVHLWTLRDTAQSRRFYTKCGFTESGATRGFDYGDGIPIQQVEYERSC</sequence>
<proteinExistence type="predicted"/>
<dbReference type="RefSeq" id="WP_075021395.1">
    <property type="nucleotide sequence ID" value="NZ_FOVH01000005.1"/>
</dbReference>
<evidence type="ECO:0000256" key="1">
    <source>
        <dbReference type="ARBA" id="ARBA00022679"/>
    </source>
</evidence>
<evidence type="ECO:0000313" key="5">
    <source>
        <dbReference type="Proteomes" id="UP000183413"/>
    </source>
</evidence>
<dbReference type="SUPFAM" id="SSF55729">
    <property type="entry name" value="Acyl-CoA N-acyltransferases (Nat)"/>
    <property type="match status" value="1"/>
</dbReference>
<dbReference type="CDD" id="cd04301">
    <property type="entry name" value="NAT_SF"/>
    <property type="match status" value="1"/>
</dbReference>
<dbReference type="OrthoDB" id="5243635at2"/>
<keyword evidence="2 4" id="KW-0012">Acyltransferase</keyword>
<keyword evidence="5" id="KW-1185">Reference proteome</keyword>
<gene>
    <name evidence="4" type="ORF">SAMN04489713_10555</name>
</gene>
<protein>
    <submittedName>
        <fullName evidence="4">L-amino acid N-acyltransferase YncA</fullName>
    </submittedName>
</protein>
<dbReference type="eggNOG" id="COG0456">
    <property type="taxonomic scope" value="Bacteria"/>
</dbReference>
<dbReference type="InterPro" id="IPR016181">
    <property type="entry name" value="Acyl_CoA_acyltransferase"/>
</dbReference>
<dbReference type="InParanoid" id="A0A1I5G6L5"/>
<dbReference type="STRING" id="1993.SAMN04489713_10555"/>
<reference evidence="4 5" key="1">
    <citation type="submission" date="2016-10" db="EMBL/GenBank/DDBJ databases">
        <authorList>
            <person name="de Groot N.N."/>
        </authorList>
    </citation>
    <scope>NUCLEOTIDE SEQUENCE [LARGE SCALE GENOMIC DNA]</scope>
    <source>
        <strain evidence="4 5">DSM 43067</strain>
    </source>
</reference>
<dbReference type="PANTHER" id="PTHR43877">
    <property type="entry name" value="AMINOALKYLPHOSPHONATE N-ACETYLTRANSFERASE-RELATED-RELATED"/>
    <property type="match status" value="1"/>
</dbReference>
<evidence type="ECO:0000313" key="4">
    <source>
        <dbReference type="EMBL" id="SFO31576.1"/>
    </source>
</evidence>
<dbReference type="AlphaFoldDB" id="A0A1I5G6L5"/>
<evidence type="ECO:0000259" key="3">
    <source>
        <dbReference type="PROSITE" id="PS51186"/>
    </source>
</evidence>
<dbReference type="GO" id="GO:0016747">
    <property type="term" value="F:acyltransferase activity, transferring groups other than amino-acyl groups"/>
    <property type="evidence" value="ECO:0007669"/>
    <property type="project" value="InterPro"/>
</dbReference>
<dbReference type="Gene3D" id="3.40.630.30">
    <property type="match status" value="1"/>
</dbReference>
<dbReference type="InterPro" id="IPR050832">
    <property type="entry name" value="Bact_Acetyltransf"/>
</dbReference>
<dbReference type="Pfam" id="PF00583">
    <property type="entry name" value="Acetyltransf_1"/>
    <property type="match status" value="1"/>
</dbReference>
<evidence type="ECO:0000256" key="2">
    <source>
        <dbReference type="ARBA" id="ARBA00023315"/>
    </source>
</evidence>
<accession>A0A1I5G6L5</accession>
<keyword evidence="1 4" id="KW-0808">Transferase</keyword>
<feature type="domain" description="N-acetyltransferase" evidence="3">
    <location>
        <begin position="2"/>
        <end position="165"/>
    </location>
</feature>
<organism evidence="4 5">
    <name type="scientific">Actinomadura madurae</name>
    <dbReference type="NCBI Taxonomy" id="1993"/>
    <lineage>
        <taxon>Bacteria</taxon>
        <taxon>Bacillati</taxon>
        <taxon>Actinomycetota</taxon>
        <taxon>Actinomycetes</taxon>
        <taxon>Streptosporangiales</taxon>
        <taxon>Thermomonosporaceae</taxon>
        <taxon>Actinomadura</taxon>
    </lineage>
</organism>
<dbReference type="InterPro" id="IPR000182">
    <property type="entry name" value="GNAT_dom"/>
</dbReference>